<dbReference type="GO" id="GO:0005634">
    <property type="term" value="C:nucleus"/>
    <property type="evidence" value="ECO:0007669"/>
    <property type="project" value="TreeGrafter"/>
</dbReference>
<evidence type="ECO:0000313" key="11">
    <source>
        <dbReference type="EMBL" id="KJA15967.1"/>
    </source>
</evidence>
<dbReference type="Pfam" id="PF03368">
    <property type="entry name" value="Dicer_dimer"/>
    <property type="match status" value="1"/>
</dbReference>
<comment type="similarity">
    <text evidence="6">Belongs to the helicase family. Dicer subfamily.</text>
</comment>
<dbReference type="PROSITE" id="PS51327">
    <property type="entry name" value="DICER_DSRBF"/>
    <property type="match status" value="1"/>
</dbReference>
<dbReference type="EMBL" id="KN817631">
    <property type="protein sequence ID" value="KJA15967.1"/>
    <property type="molecule type" value="Genomic_DNA"/>
</dbReference>
<dbReference type="Proteomes" id="UP000054270">
    <property type="component" value="Unassembled WGS sequence"/>
</dbReference>
<evidence type="ECO:0000256" key="3">
    <source>
        <dbReference type="ARBA" id="ARBA00022801"/>
    </source>
</evidence>
<evidence type="ECO:0000259" key="8">
    <source>
        <dbReference type="PROSITE" id="PS51192"/>
    </source>
</evidence>
<dbReference type="InterPro" id="IPR000999">
    <property type="entry name" value="RNase_III_dom"/>
</dbReference>
<dbReference type="PROSITE" id="PS51192">
    <property type="entry name" value="HELICASE_ATP_BIND_1"/>
    <property type="match status" value="1"/>
</dbReference>
<dbReference type="OrthoDB" id="416741at2759"/>
<evidence type="ECO:0000259" key="7">
    <source>
        <dbReference type="PROSITE" id="PS50142"/>
    </source>
</evidence>
<dbReference type="PROSITE" id="PS50142">
    <property type="entry name" value="RNASE_3_2"/>
    <property type="match status" value="2"/>
</dbReference>
<dbReference type="PANTHER" id="PTHR14950">
    <property type="entry name" value="DICER-RELATED"/>
    <property type="match status" value="1"/>
</dbReference>
<gene>
    <name evidence="11" type="ORF">HYPSUDRAFT_207469</name>
</gene>
<organism evidence="11 12">
    <name type="scientific">Hypholoma sublateritium (strain FD-334 SS-4)</name>
    <dbReference type="NCBI Taxonomy" id="945553"/>
    <lineage>
        <taxon>Eukaryota</taxon>
        <taxon>Fungi</taxon>
        <taxon>Dikarya</taxon>
        <taxon>Basidiomycota</taxon>
        <taxon>Agaricomycotina</taxon>
        <taxon>Agaricomycetes</taxon>
        <taxon>Agaricomycetidae</taxon>
        <taxon>Agaricales</taxon>
        <taxon>Agaricineae</taxon>
        <taxon>Strophariaceae</taxon>
        <taxon>Hypholoma</taxon>
    </lineage>
</organism>
<dbReference type="GO" id="GO:0003723">
    <property type="term" value="F:RNA binding"/>
    <property type="evidence" value="ECO:0007669"/>
    <property type="project" value="UniProtKB-UniRule"/>
</dbReference>
<evidence type="ECO:0000256" key="2">
    <source>
        <dbReference type="ARBA" id="ARBA00022741"/>
    </source>
</evidence>
<dbReference type="GO" id="GO:0004525">
    <property type="term" value="F:ribonuclease III activity"/>
    <property type="evidence" value="ECO:0007669"/>
    <property type="project" value="InterPro"/>
</dbReference>
<dbReference type="PROSITE" id="PS00517">
    <property type="entry name" value="RNASE_3_1"/>
    <property type="match status" value="1"/>
</dbReference>
<accession>A0A0D2KMX6</accession>
<evidence type="ECO:0000259" key="9">
    <source>
        <dbReference type="PROSITE" id="PS51194"/>
    </source>
</evidence>
<dbReference type="SMART" id="SM00490">
    <property type="entry name" value="HELICc"/>
    <property type="match status" value="1"/>
</dbReference>
<feature type="domain" description="Helicase ATP-binding" evidence="8">
    <location>
        <begin position="26"/>
        <end position="203"/>
    </location>
</feature>
<dbReference type="Gene3D" id="3.40.50.300">
    <property type="entry name" value="P-loop containing nucleotide triphosphate hydrolases"/>
    <property type="match status" value="2"/>
</dbReference>
<feature type="domain" description="RNase III" evidence="7">
    <location>
        <begin position="1130"/>
        <end position="1277"/>
    </location>
</feature>
<evidence type="ECO:0000256" key="1">
    <source>
        <dbReference type="ARBA" id="ARBA00022737"/>
    </source>
</evidence>
<keyword evidence="4" id="KW-0347">Helicase</keyword>
<dbReference type="InterPro" id="IPR038248">
    <property type="entry name" value="Dicer_dimer_sf"/>
</dbReference>
<evidence type="ECO:0000259" key="10">
    <source>
        <dbReference type="PROSITE" id="PS51327"/>
    </source>
</evidence>
<name>A0A0D2KMX6_HYPSF</name>
<dbReference type="GO" id="GO:0030422">
    <property type="term" value="P:siRNA processing"/>
    <property type="evidence" value="ECO:0007669"/>
    <property type="project" value="TreeGrafter"/>
</dbReference>
<feature type="domain" description="Dicer dsRNA-binding fold" evidence="10">
    <location>
        <begin position="564"/>
        <end position="664"/>
    </location>
</feature>
<dbReference type="CDD" id="cd18034">
    <property type="entry name" value="DEXHc_dicer"/>
    <property type="match status" value="1"/>
</dbReference>
<dbReference type="Gene3D" id="1.10.1520.10">
    <property type="entry name" value="Ribonuclease III domain"/>
    <property type="match status" value="2"/>
</dbReference>
<evidence type="ECO:0000313" key="12">
    <source>
        <dbReference type="Proteomes" id="UP000054270"/>
    </source>
</evidence>
<dbReference type="SMART" id="SM00535">
    <property type="entry name" value="RIBOc"/>
    <property type="match status" value="2"/>
</dbReference>
<dbReference type="GO" id="GO:0005524">
    <property type="term" value="F:ATP binding"/>
    <property type="evidence" value="ECO:0007669"/>
    <property type="project" value="UniProtKB-KW"/>
</dbReference>
<dbReference type="SUPFAM" id="SSF69065">
    <property type="entry name" value="RNase III domain-like"/>
    <property type="match status" value="2"/>
</dbReference>
<dbReference type="InterPro" id="IPR036389">
    <property type="entry name" value="RNase_III_sf"/>
</dbReference>
<dbReference type="InterPro" id="IPR001650">
    <property type="entry name" value="Helicase_C-like"/>
</dbReference>
<keyword evidence="6" id="KW-0694">RNA-binding</keyword>
<dbReference type="STRING" id="945553.A0A0D2KMX6"/>
<feature type="domain" description="Helicase C-terminal" evidence="9">
    <location>
        <begin position="372"/>
        <end position="545"/>
    </location>
</feature>
<keyword evidence="1" id="KW-0677">Repeat</keyword>
<sequence length="1432" mass="161927">MAQLVNEWNEASPIPNDVPRGYQTEVFERAQKENIIAALNTGSGKTFISLLLIKWITAQSSSNGKLVVFLVPKVTLVEQQYEYLKGRAALRIKKFHGTTDTMPSFTDRPRWKHVFDSTDVLVMTAQIFLNLLTHSLWSFDRVSLVVFDECHHARKNHPYNGIMREYFQVADISKRPKIFGMTASPVWNTKNPLISIATLEQNMNAKVISVMENIKELLEYSPKANEEMKYYPAPPENFNYPSPTIYDCLKIIDQCTWDQLDLPWAKVAARYSSTLLNLGPYCASMFLFLELQYHVETFLAENKNRMIHLGQDELIDMIPSSAAKPFPGDLLLIIDILHEFSPFFPLNSAALTVPVSITLDWCTPKVKVLVDLLADYHAHTPSFQGIIFVEQRQIASTLAKILPAIPELSGKIECAFIVGEGVNSEGVSKQTDKFSGNPVQLFRKRSINILIATSVAEEGLDFPDCELVVRFDNLHDMVGYVQSRGRARNKETARFLVMIQENNQAQAEKFLSLQTEEPKMNREYQMRHAKLPEGEEDEDDDEEYENEAMYQADLRERERYVEPSTGAMITYDNALNLLSYLCSIIPRDAFTPTHRAKYTEGFQTSVVLPRALPLESADLSYMGPTKRSYKEAKRAVAFMAVKRLRELDVFDEYLLPVPTGSDDFEGSLQNLRGQKAKRKNIPPMMTVSVRDPWCMGDRLWLHPIVIDDQILAGLVTGTALAPEEMNITNKHVKTLPAKLLEFDTESEHELRAEMKEFTRLAVWYNVTSRPFSSSLSFYVVPITETWDPDFVEIRSLLNNPRGSTDWTQISEGHYDKLIILSRYRFGSTYLLRNIRHDLSPMSSPLPGSRESQHSTYRDFWVTKWSKRIEANVPTDGPLLETSLLPRSNMSLYSLNPSAEDLLPVQSAMDGRLLPQNTSMWLPLSYTVRQTFEVLPALCHRMTSAYRARCVRAELALPFIQDKLMIEAFSIPSTTFPFNNQRLETLGDAVLQLCTTVHLLNEYPHRHEGQLTKLRQKLVANNYLMHRALDLGVDRFVNSEGPSVYTWRYVLPEDTSAYYEGTTPTRYVTREYPRRSLQDCMEALLGASFVTGGIPTSLEMGTALGLGFGGPLPWHMRYTLDEQPSDIAALFSSLEQTLGYKFRHNHLLLESLSHPSVTYSEAPSYQRLEFLGDAILDLVVVKYLYDKYPEATSHQLALPRTKAICAPTLANIAVRKLGLHSRILLNSMELSRAIDQYVPLLENVSGEEIVRLGWKFDPPKALSDVFESLLGAVLVDSGYDYEKTAAVVEYVMEDVLEALSPDVAKDPVSELTEWVAGKGCRKMVFKSQMKSTELWERLGIAVLVHEQVIVGPIVSTSLTVAKFLAAERALTALRDSGSSKHLALLCDCGMSMDAISSQLPGASAIATDDLSDCDDTEDILKLDVQEQVDVMEL</sequence>
<keyword evidence="2" id="KW-0547">Nucleotide-binding</keyword>
<evidence type="ECO:0000256" key="4">
    <source>
        <dbReference type="ARBA" id="ARBA00022806"/>
    </source>
</evidence>
<dbReference type="OMA" id="TRKNHAY"/>
<dbReference type="Pfam" id="PF00271">
    <property type="entry name" value="Helicase_C"/>
    <property type="match status" value="1"/>
</dbReference>
<evidence type="ECO:0000256" key="5">
    <source>
        <dbReference type="ARBA" id="ARBA00022840"/>
    </source>
</evidence>
<dbReference type="Gene3D" id="3.30.160.380">
    <property type="entry name" value="Dicer dimerisation domain"/>
    <property type="match status" value="1"/>
</dbReference>
<reference evidence="12" key="1">
    <citation type="submission" date="2014-04" db="EMBL/GenBank/DDBJ databases">
        <title>Evolutionary Origins and Diversification of the Mycorrhizal Mutualists.</title>
        <authorList>
            <consortium name="DOE Joint Genome Institute"/>
            <consortium name="Mycorrhizal Genomics Consortium"/>
            <person name="Kohler A."/>
            <person name="Kuo A."/>
            <person name="Nagy L.G."/>
            <person name="Floudas D."/>
            <person name="Copeland A."/>
            <person name="Barry K.W."/>
            <person name="Cichocki N."/>
            <person name="Veneault-Fourrey C."/>
            <person name="LaButti K."/>
            <person name="Lindquist E.A."/>
            <person name="Lipzen A."/>
            <person name="Lundell T."/>
            <person name="Morin E."/>
            <person name="Murat C."/>
            <person name="Riley R."/>
            <person name="Ohm R."/>
            <person name="Sun H."/>
            <person name="Tunlid A."/>
            <person name="Henrissat B."/>
            <person name="Grigoriev I.V."/>
            <person name="Hibbett D.S."/>
            <person name="Martin F."/>
        </authorList>
    </citation>
    <scope>NUCLEOTIDE SEQUENCE [LARGE SCALE GENOMIC DNA]</scope>
    <source>
        <strain evidence="12">FD-334 SS-4</strain>
    </source>
</reference>
<evidence type="ECO:0008006" key="13">
    <source>
        <dbReference type="Google" id="ProtNLM"/>
    </source>
</evidence>
<dbReference type="InterPro" id="IPR027417">
    <property type="entry name" value="P-loop_NTPase"/>
</dbReference>
<dbReference type="Pfam" id="PF00636">
    <property type="entry name" value="Ribonuclease_3"/>
    <property type="match status" value="2"/>
</dbReference>
<dbReference type="GO" id="GO:0005737">
    <property type="term" value="C:cytoplasm"/>
    <property type="evidence" value="ECO:0007669"/>
    <property type="project" value="TreeGrafter"/>
</dbReference>
<dbReference type="InterPro" id="IPR011545">
    <property type="entry name" value="DEAD/DEAH_box_helicase_dom"/>
</dbReference>
<dbReference type="GO" id="GO:0004386">
    <property type="term" value="F:helicase activity"/>
    <property type="evidence" value="ECO:0007669"/>
    <property type="project" value="UniProtKB-KW"/>
</dbReference>
<dbReference type="InterPro" id="IPR005034">
    <property type="entry name" value="Dicer_dimerisation"/>
</dbReference>
<keyword evidence="12" id="KW-1185">Reference proteome</keyword>
<keyword evidence="3" id="KW-0378">Hydrolase</keyword>
<dbReference type="InterPro" id="IPR014001">
    <property type="entry name" value="Helicase_ATP-bd"/>
</dbReference>
<keyword evidence="5" id="KW-0067">ATP-binding</keyword>
<dbReference type="SUPFAM" id="SSF52540">
    <property type="entry name" value="P-loop containing nucleoside triphosphate hydrolases"/>
    <property type="match status" value="1"/>
</dbReference>
<dbReference type="SUPFAM" id="SSF54768">
    <property type="entry name" value="dsRNA-binding domain-like"/>
    <property type="match status" value="1"/>
</dbReference>
<dbReference type="PANTHER" id="PTHR14950:SF37">
    <property type="entry name" value="ENDORIBONUCLEASE DICER"/>
    <property type="match status" value="1"/>
</dbReference>
<evidence type="ECO:0000256" key="6">
    <source>
        <dbReference type="PROSITE-ProRule" id="PRU00657"/>
    </source>
</evidence>
<dbReference type="SMART" id="SM00487">
    <property type="entry name" value="DEXDc"/>
    <property type="match status" value="1"/>
</dbReference>
<dbReference type="CDD" id="cd00593">
    <property type="entry name" value="RIBOc"/>
    <property type="match status" value="2"/>
</dbReference>
<protein>
    <recommendedName>
        <fullName evidence="13">Dicer-like protein 1</fullName>
    </recommendedName>
</protein>
<dbReference type="Pfam" id="PF00270">
    <property type="entry name" value="DEAD"/>
    <property type="match status" value="1"/>
</dbReference>
<dbReference type="PROSITE" id="PS51194">
    <property type="entry name" value="HELICASE_CTER"/>
    <property type="match status" value="1"/>
</dbReference>
<proteinExistence type="inferred from homology"/>
<feature type="domain" description="RNase III" evidence="7">
    <location>
        <begin position="947"/>
        <end position="1092"/>
    </location>
</feature>